<dbReference type="Proteomes" id="UP000363590">
    <property type="component" value="Chromosome"/>
</dbReference>
<dbReference type="GeneID" id="60696244"/>
<accession>A0A5P9XR67</accession>
<reference evidence="2 3" key="1">
    <citation type="submission" date="2019-10" db="EMBL/GenBank/DDBJ databases">
        <authorList>
            <person name="Wang R."/>
        </authorList>
    </citation>
    <scope>NUCLEOTIDE SEQUENCE [LARGE SCALE GENOMIC DNA]</scope>
    <source>
        <strain evidence="2 3">ATCC 19377</strain>
    </source>
</reference>
<dbReference type="Pfam" id="PF18790">
    <property type="entry name" value="KfrB"/>
    <property type="match status" value="1"/>
</dbReference>
<feature type="domain" description="KfrB" evidence="1">
    <location>
        <begin position="48"/>
        <end position="90"/>
    </location>
</feature>
<evidence type="ECO:0000259" key="1">
    <source>
        <dbReference type="Pfam" id="PF18790"/>
    </source>
</evidence>
<proteinExistence type="predicted"/>
<sequence length="265" mass="29722">MNESEAVAIIRRAAYSVGGNFRRYQYRVCDPINGGNSMLGLSDFQAVEGKVIAIEEDVVVVQEGRKAIFVAFDLNNLDQVPSVGDKVKVTPYQRRRFDGKRLSDPVEEKHENGFVSKVYHLGEQASKIPGITADASQYLQDMAEQLANLPADSRRRITQVLIDAGAWKKPVQIFDVTEDADTHLLPKLVFHIEQENQKGTLSVTLDRAADAYVVALEEDGKEPVIREDCYFDDLGSVINEFIVHNDDWLKDRVEIIKKAAKKKAS</sequence>
<dbReference type="RefSeq" id="WP_153940736.1">
    <property type="nucleotide sequence ID" value="NZ_CP045571.1"/>
</dbReference>
<organism evidence="2 3">
    <name type="scientific">Acidithiobacillus thiooxidans ATCC 19377</name>
    <dbReference type="NCBI Taxonomy" id="637390"/>
    <lineage>
        <taxon>Bacteria</taxon>
        <taxon>Pseudomonadati</taxon>
        <taxon>Pseudomonadota</taxon>
        <taxon>Acidithiobacillia</taxon>
        <taxon>Acidithiobacillales</taxon>
        <taxon>Acidithiobacillaceae</taxon>
        <taxon>Acidithiobacillus</taxon>
    </lineage>
</organism>
<dbReference type="InterPro" id="IPR040782">
    <property type="entry name" value="KfrB"/>
</dbReference>
<dbReference type="EMBL" id="CP045571">
    <property type="protein sequence ID" value="QFX96200.1"/>
    <property type="molecule type" value="Genomic_DNA"/>
</dbReference>
<name>A0A5P9XR67_ACITH</name>
<dbReference type="KEGG" id="atx:GCD22_01929"/>
<dbReference type="AlphaFoldDB" id="A0A5P9XR67"/>
<gene>
    <name evidence="2" type="ORF">GCD22_01929</name>
</gene>
<evidence type="ECO:0000313" key="3">
    <source>
        <dbReference type="Proteomes" id="UP000363590"/>
    </source>
</evidence>
<protein>
    <recommendedName>
        <fullName evidence="1">KfrB domain-containing protein</fullName>
    </recommendedName>
</protein>
<evidence type="ECO:0000313" key="2">
    <source>
        <dbReference type="EMBL" id="QFX96200.1"/>
    </source>
</evidence>